<protein>
    <submittedName>
        <fullName evidence="1">Uncharacterized protein</fullName>
    </submittedName>
</protein>
<dbReference type="Proteomes" id="UP000680348">
    <property type="component" value="Unassembled WGS sequence"/>
</dbReference>
<keyword evidence="2" id="KW-1185">Reference proteome</keyword>
<organism evidence="1 2">
    <name type="scientific">Pseudaminobacter soli</name>
    <name type="common">ex Zhang et al. 2022</name>
    <dbReference type="NCBI Taxonomy" id="2831468"/>
    <lineage>
        <taxon>Bacteria</taxon>
        <taxon>Pseudomonadati</taxon>
        <taxon>Pseudomonadota</taxon>
        <taxon>Alphaproteobacteria</taxon>
        <taxon>Hyphomicrobiales</taxon>
        <taxon>Phyllobacteriaceae</taxon>
        <taxon>Pseudaminobacter</taxon>
    </lineage>
</organism>
<dbReference type="RefSeq" id="WP_188254279.1">
    <property type="nucleotide sequence ID" value="NZ_JABVCF010000004.1"/>
</dbReference>
<comment type="caution">
    <text evidence="1">The sequence shown here is derived from an EMBL/GenBank/DDBJ whole genome shotgun (WGS) entry which is preliminary data.</text>
</comment>
<evidence type="ECO:0000313" key="1">
    <source>
        <dbReference type="EMBL" id="MBS3648714.1"/>
    </source>
</evidence>
<reference evidence="1" key="1">
    <citation type="submission" date="2021-04" db="EMBL/GenBank/DDBJ databases">
        <title>Pseudaminobacter soli sp. nov., isolated from paddy soil contaminated by heavy metals.</title>
        <authorList>
            <person name="Zhang K."/>
        </authorList>
    </citation>
    <scope>NUCLEOTIDE SEQUENCE</scope>
    <source>
        <strain evidence="1">19-2017</strain>
    </source>
</reference>
<name>A0A942DW64_9HYPH</name>
<accession>A0A942DW64</accession>
<gene>
    <name evidence="1" type="ORF">KEU06_08740</name>
</gene>
<evidence type="ECO:0000313" key="2">
    <source>
        <dbReference type="Proteomes" id="UP000680348"/>
    </source>
</evidence>
<dbReference type="AlphaFoldDB" id="A0A942DW64"/>
<dbReference type="EMBL" id="JAGWCR010000004">
    <property type="protein sequence ID" value="MBS3648714.1"/>
    <property type="molecule type" value="Genomic_DNA"/>
</dbReference>
<sequence>MLNPIFHSETRFLDQAADGSLSYRSGTEPGLLEGGVRIQAMATKQPLFTIETESGARLTLTPESVFALRKTPDGRLIRYVPIDDAFAANPPLLDWAAPLAGQIKEDIRRFALTGMICASGTHSTDRQRPSNMTLVEGSVADDVANFLLTVADQEGHGSVGRAYRPTIRRTKTESTALVFVKSRTLTRAASWLIEPKTQQLRVDLMSLSREASWAFAFGLINGAMIDDRNAIIRHRSLDTVQRIAEMLELRFGITTNMEVASDKAPKDRVRGHVLAFTNEALTIAARIGLLRDYRSEGSVPGPFRPEKIARIISIETRSPAVIVTGERTDIPFPLAANGFVFDSVFEPNQALVELAAHPVMMTDPSDPTDIMKTAPRHIVKGQRIHA</sequence>
<proteinExistence type="predicted"/>